<dbReference type="InterPro" id="IPR019413">
    <property type="entry name" value="Dsc3_ub-like_dom"/>
</dbReference>
<reference evidence="8" key="1">
    <citation type="journal article" date="2014" name="Microb. Cell Fact.">
        <title>Exploiting Issatchenkia orientalis SD108 for succinic acid production.</title>
        <authorList>
            <person name="Xiao H."/>
            <person name="Shao Z."/>
            <person name="Jiang Y."/>
            <person name="Dole S."/>
            <person name="Zhao H."/>
        </authorList>
    </citation>
    <scope>NUCLEOTIDE SEQUENCE [LARGE SCALE GENOMIC DNA]</scope>
    <source>
        <strain evidence="8">SD108</strain>
    </source>
</reference>
<evidence type="ECO:0000256" key="4">
    <source>
        <dbReference type="SAM" id="MobiDB-lite"/>
    </source>
</evidence>
<dbReference type="InterPro" id="IPR025390">
    <property type="entry name" value="Dsc3_C"/>
</dbReference>
<protein>
    <recommendedName>
        <fullName evidence="2">Mitochondrial fission process protein 1</fullName>
    </recommendedName>
    <alternativeName>
        <fullName evidence="3">Mitochondrial 18 kDa protein</fullName>
    </alternativeName>
</protein>
<evidence type="ECO:0000256" key="1">
    <source>
        <dbReference type="ARBA" id="ARBA00009224"/>
    </source>
</evidence>
<dbReference type="InterPro" id="IPR019560">
    <property type="entry name" value="Mitochondrial_18_kDa_protein"/>
</dbReference>
<name>A0A099P755_PICKU</name>
<feature type="region of interest" description="Disordered" evidence="4">
    <location>
        <begin position="194"/>
        <end position="225"/>
    </location>
</feature>
<dbReference type="HOGENOM" id="CLU_580109_0_0_1"/>
<comment type="caution">
    <text evidence="7">The sequence shown here is derived from an EMBL/GenBank/DDBJ whole genome shotgun (WGS) entry which is preliminary data.</text>
</comment>
<dbReference type="VEuPathDB" id="FungiDB:C5L36_0E01410"/>
<evidence type="ECO:0000313" key="8">
    <source>
        <dbReference type="Proteomes" id="UP000029867"/>
    </source>
</evidence>
<feature type="domain" description="DSC E3 ubiquitin ligase complex subunit 3 C-terminal" evidence="6">
    <location>
        <begin position="131"/>
        <end position="261"/>
    </location>
</feature>
<evidence type="ECO:0000256" key="2">
    <source>
        <dbReference type="ARBA" id="ARBA00017835"/>
    </source>
</evidence>
<organism evidence="7 8">
    <name type="scientific">Pichia kudriavzevii</name>
    <name type="common">Yeast</name>
    <name type="synonym">Issatchenkia orientalis</name>
    <dbReference type="NCBI Taxonomy" id="4909"/>
    <lineage>
        <taxon>Eukaryota</taxon>
        <taxon>Fungi</taxon>
        <taxon>Dikarya</taxon>
        <taxon>Ascomycota</taxon>
        <taxon>Saccharomycotina</taxon>
        <taxon>Pichiomycetes</taxon>
        <taxon>Pichiales</taxon>
        <taxon>Pichiaceae</taxon>
        <taxon>Pichia</taxon>
    </lineage>
</organism>
<evidence type="ECO:0000256" key="3">
    <source>
        <dbReference type="ARBA" id="ARBA00029631"/>
    </source>
</evidence>
<accession>A0A099P755</accession>
<dbReference type="GO" id="GO:0005739">
    <property type="term" value="C:mitochondrion"/>
    <property type="evidence" value="ECO:0007669"/>
    <property type="project" value="TreeGrafter"/>
</dbReference>
<dbReference type="VEuPathDB" id="FungiDB:C5L36_0E01420"/>
<dbReference type="Proteomes" id="UP000029867">
    <property type="component" value="Unassembled WGS sequence"/>
</dbReference>
<dbReference type="eggNOG" id="KOG3945">
    <property type="taxonomic scope" value="Eukaryota"/>
</dbReference>
<dbReference type="AlphaFoldDB" id="A0A099P755"/>
<gene>
    <name evidence="7" type="ORF">JL09_g822</name>
</gene>
<feature type="compositionally biased region" description="Low complexity" evidence="4">
    <location>
        <begin position="215"/>
        <end position="225"/>
    </location>
</feature>
<proteinExistence type="inferred from homology"/>
<dbReference type="Pfam" id="PF13373">
    <property type="entry name" value="Dsc3_C"/>
    <property type="match status" value="1"/>
</dbReference>
<dbReference type="EMBL" id="JQFK01000004">
    <property type="protein sequence ID" value="KGK40089.1"/>
    <property type="molecule type" value="Genomic_DNA"/>
</dbReference>
<evidence type="ECO:0000259" key="6">
    <source>
        <dbReference type="Pfam" id="PF13373"/>
    </source>
</evidence>
<sequence length="471" mass="53092">MTTVQFVVRYVNGLKDTIIQLDTHANPGMVNNVPIGYIRNEIRKMYPELAKKRLKLLHNGRVLESHTNFSKEIAYLQKNLDEDNGVNDHNPKEKINIYFHCIIGDDLTEKEVAEEEKLDQQPIKSTTDAPKGFDRLLSQGFSASDIQDLRDQFFRLHGANLPRNATQEQITELEDRWIDSSVNNEIDEFPANIRLSTSDPAGDASNVDGDDDGRNGVNANVNSNSNTNMVNVRQLMFQQNLQSHKDMFFAVCIGFALGVMSKSVSETITEKIPNIGEVDNKDNTDSTESALRYSAYANRIRTILLASHRYVAYTSDIGESFRPVAHPKLVTLGYGISWAYLLGDVGYETWKAKLRQEGRYKPGLKPWDDTPLANPVAAMAYDDLDWKVLGVKRALFQSVASMGLPAFTIHSTVRYSSLLFKNAKSKNLKTFGPVALGLGIVPFLPYLFDKPVEEAFDYIFDSFFTKPRKLE</sequence>
<evidence type="ECO:0000313" key="7">
    <source>
        <dbReference type="EMBL" id="KGK40089.1"/>
    </source>
</evidence>
<feature type="domain" description="DSC E3 ubiquitin ligase complex subunit 3 ubiquitin-like" evidence="5">
    <location>
        <begin position="6"/>
        <end position="106"/>
    </location>
</feature>
<evidence type="ECO:0000259" key="5">
    <source>
        <dbReference type="Pfam" id="PF10302"/>
    </source>
</evidence>
<dbReference type="Pfam" id="PF10302">
    <property type="entry name" value="Dsc3_N"/>
    <property type="match status" value="1"/>
</dbReference>
<dbReference type="PANTHER" id="PTHR11001:SF2">
    <property type="entry name" value="MITOCHONDRIAL FISSION PROCESS PROTEIN 1"/>
    <property type="match status" value="1"/>
</dbReference>
<dbReference type="Pfam" id="PF10558">
    <property type="entry name" value="MTP18"/>
    <property type="match status" value="1"/>
</dbReference>
<comment type="similarity">
    <text evidence="1">Belongs to the MTFP1 family.</text>
</comment>
<dbReference type="PANTHER" id="PTHR11001">
    <property type="entry name" value="MITOCHONDRIAL FISSION PROCESS PROTEIN 1"/>
    <property type="match status" value="1"/>
</dbReference>
<dbReference type="GO" id="GO:0000266">
    <property type="term" value="P:mitochondrial fission"/>
    <property type="evidence" value="ECO:0007669"/>
    <property type="project" value="TreeGrafter"/>
</dbReference>